<accession>A0A5B0SFV2</accession>
<proteinExistence type="predicted"/>
<protein>
    <submittedName>
        <fullName evidence="1">Uncharacterized protein</fullName>
    </submittedName>
</protein>
<dbReference type="AlphaFoldDB" id="A0A5B0SFV2"/>
<reference evidence="1 2" key="1">
    <citation type="submission" date="2019-05" db="EMBL/GenBank/DDBJ databases">
        <title>Emergence of the Ug99 lineage of the wheat stem rust pathogen through somatic hybridization.</title>
        <authorList>
            <person name="Li F."/>
            <person name="Upadhyaya N.M."/>
            <person name="Sperschneider J."/>
            <person name="Matny O."/>
            <person name="Nguyen-Phuc H."/>
            <person name="Mago R."/>
            <person name="Raley C."/>
            <person name="Miller M.E."/>
            <person name="Silverstein K.A.T."/>
            <person name="Henningsen E."/>
            <person name="Hirsch C.D."/>
            <person name="Visser B."/>
            <person name="Pretorius Z.A."/>
            <person name="Steffenson B.J."/>
            <person name="Schwessinger B."/>
            <person name="Dodds P.N."/>
            <person name="Figueroa M."/>
        </authorList>
    </citation>
    <scope>NUCLEOTIDE SEQUENCE [LARGE SCALE GENOMIC DNA]</scope>
    <source>
        <strain evidence="1 2">Ug99</strain>
    </source>
</reference>
<name>A0A5B0SFV2_PUCGR</name>
<comment type="caution">
    <text evidence="1">The sequence shown here is derived from an EMBL/GenBank/DDBJ whole genome shotgun (WGS) entry which is preliminary data.</text>
</comment>
<dbReference type="Proteomes" id="UP000325313">
    <property type="component" value="Unassembled WGS sequence"/>
</dbReference>
<evidence type="ECO:0000313" key="2">
    <source>
        <dbReference type="Proteomes" id="UP000325313"/>
    </source>
</evidence>
<organism evidence="1 2">
    <name type="scientific">Puccinia graminis f. sp. tritici</name>
    <dbReference type="NCBI Taxonomy" id="56615"/>
    <lineage>
        <taxon>Eukaryota</taxon>
        <taxon>Fungi</taxon>
        <taxon>Dikarya</taxon>
        <taxon>Basidiomycota</taxon>
        <taxon>Pucciniomycotina</taxon>
        <taxon>Pucciniomycetes</taxon>
        <taxon>Pucciniales</taxon>
        <taxon>Pucciniaceae</taxon>
        <taxon>Puccinia</taxon>
    </lineage>
</organism>
<sequence>MIGHNGIGRNSLDRVRLNRVRPREYPIFWSRMPMASRLKLSFERVVNASYPPREKAKWQKSMIVNL</sequence>
<evidence type="ECO:0000313" key="1">
    <source>
        <dbReference type="EMBL" id="KAA1136888.1"/>
    </source>
</evidence>
<dbReference type="EMBL" id="VDEP01000018">
    <property type="protein sequence ID" value="KAA1136888.1"/>
    <property type="molecule type" value="Genomic_DNA"/>
</dbReference>
<gene>
    <name evidence="1" type="ORF">PGTUg99_007212</name>
</gene>